<feature type="compositionally biased region" description="Basic and acidic residues" evidence="1">
    <location>
        <begin position="235"/>
        <end position="247"/>
    </location>
</feature>
<dbReference type="EMBL" id="ABJB010103701">
    <property type="status" value="NOT_ANNOTATED_CDS"/>
    <property type="molecule type" value="Genomic_DNA"/>
</dbReference>
<dbReference type="VEuPathDB" id="VectorBase:ISCI004787"/>
<dbReference type="EnsemblMetazoa" id="ISCW004787-RA">
    <property type="protein sequence ID" value="ISCW004787-PA"/>
    <property type="gene ID" value="ISCW004787"/>
</dbReference>
<evidence type="ECO:0000256" key="1">
    <source>
        <dbReference type="SAM" id="MobiDB-lite"/>
    </source>
</evidence>
<reference evidence="3" key="2">
    <citation type="submission" date="2020-05" db="UniProtKB">
        <authorList>
            <consortium name="EnsemblMetazoa"/>
        </authorList>
    </citation>
    <scope>IDENTIFICATION</scope>
    <source>
        <strain evidence="3">wikel</strain>
    </source>
</reference>
<dbReference type="VEuPathDB" id="VectorBase:ISCW004787"/>
<dbReference type="PaxDb" id="6945-B7PIQ9"/>
<proteinExistence type="predicted"/>
<feature type="compositionally biased region" description="Basic and acidic residues" evidence="1">
    <location>
        <begin position="107"/>
        <end position="143"/>
    </location>
</feature>
<evidence type="ECO:0000313" key="3">
    <source>
        <dbReference type="EnsemblMetazoa" id="ISCW004787-PA"/>
    </source>
</evidence>
<name>B7PIQ9_IXOSC</name>
<reference evidence="2 4" key="1">
    <citation type="submission" date="2008-03" db="EMBL/GenBank/DDBJ databases">
        <title>Annotation of Ixodes scapularis.</title>
        <authorList>
            <consortium name="Ixodes scapularis Genome Project Consortium"/>
            <person name="Caler E."/>
            <person name="Hannick L.I."/>
            <person name="Bidwell S."/>
            <person name="Joardar V."/>
            <person name="Thiagarajan M."/>
            <person name="Amedeo P."/>
            <person name="Galinsky K.J."/>
            <person name="Schobel S."/>
            <person name="Inman J."/>
            <person name="Hostetler J."/>
            <person name="Miller J."/>
            <person name="Hammond M."/>
            <person name="Megy K."/>
            <person name="Lawson D."/>
            <person name="Kodira C."/>
            <person name="Sutton G."/>
            <person name="Meyer J."/>
            <person name="Hill C.A."/>
            <person name="Birren B."/>
            <person name="Nene V."/>
            <person name="Collins F."/>
            <person name="Alarcon-Chaidez F."/>
            <person name="Wikel S."/>
            <person name="Strausberg R."/>
        </authorList>
    </citation>
    <scope>NUCLEOTIDE SEQUENCE [LARGE SCALE GENOMIC DNA]</scope>
    <source>
        <strain evidence="4">Wikel</strain>
        <strain evidence="2">Wikel colony</strain>
    </source>
</reference>
<feature type="compositionally biased region" description="Basic and acidic residues" evidence="1">
    <location>
        <begin position="63"/>
        <end position="74"/>
    </location>
</feature>
<dbReference type="EMBL" id="DS720666">
    <property type="protein sequence ID" value="EEC06481.1"/>
    <property type="molecule type" value="Genomic_DNA"/>
</dbReference>
<feature type="region of interest" description="Disordered" evidence="1">
    <location>
        <begin position="23"/>
        <end position="300"/>
    </location>
</feature>
<dbReference type="AlphaFoldDB" id="B7PIQ9"/>
<feature type="non-terminal residue" evidence="2">
    <location>
        <position position="300"/>
    </location>
</feature>
<feature type="non-terminal residue" evidence="2">
    <location>
        <position position="1"/>
    </location>
</feature>
<accession>B7PIQ9</accession>
<dbReference type="VEuPathDB" id="VectorBase:ISCP_030920"/>
<sequence>HSGPESRDSPMTHVHDIQIQLLGQPVQEQPKDAPGQRLKMVSRASVTEQPKQQPMQPPQVYREQPKKLAQEPDKYIGFLGEQPGAAPKAQLRPHVVQTPEKTLQRFKPLDQEPSKGVSEKSPMRQAKDIHERLSKDQGQERPKSLLKIVSPASGTEQPKQEPMQPPRVSREQPKELVQESGKHLGVPEEQPGAAPKAQPRPQVVQALEKTLQRLKPLDQEPSKGVSEKSPMQQAKDIHERLSKDQGQERPGLLVTGQQKIMAGEPTKVQVREMPQQPPKQPVQEQLKEAPRRYSGPESMD</sequence>
<dbReference type="HOGENOM" id="CLU_929300_0_0_1"/>
<protein>
    <submittedName>
        <fullName evidence="2 3">Proline-rich protein, putative</fullName>
    </submittedName>
</protein>
<evidence type="ECO:0000313" key="2">
    <source>
        <dbReference type="EMBL" id="EEC06481.1"/>
    </source>
</evidence>
<dbReference type="Proteomes" id="UP000001555">
    <property type="component" value="Unassembled WGS sequence"/>
</dbReference>
<feature type="compositionally biased region" description="Basic and acidic residues" evidence="1">
    <location>
        <begin position="168"/>
        <end position="186"/>
    </location>
</feature>
<organism>
    <name type="scientific">Ixodes scapularis</name>
    <name type="common">Black-legged tick</name>
    <name type="synonym">Deer tick</name>
    <dbReference type="NCBI Taxonomy" id="6945"/>
    <lineage>
        <taxon>Eukaryota</taxon>
        <taxon>Metazoa</taxon>
        <taxon>Ecdysozoa</taxon>
        <taxon>Arthropoda</taxon>
        <taxon>Chelicerata</taxon>
        <taxon>Arachnida</taxon>
        <taxon>Acari</taxon>
        <taxon>Parasitiformes</taxon>
        <taxon>Ixodida</taxon>
        <taxon>Ixodoidea</taxon>
        <taxon>Ixodidae</taxon>
        <taxon>Ixodinae</taxon>
        <taxon>Ixodes</taxon>
    </lineage>
</organism>
<keyword evidence="4" id="KW-1185">Reference proteome</keyword>
<gene>
    <name evidence="2" type="ORF">IscW_ISCW004787</name>
</gene>
<evidence type="ECO:0000313" key="4">
    <source>
        <dbReference type="Proteomes" id="UP000001555"/>
    </source>
</evidence>
<dbReference type="OrthoDB" id="10474363at2759"/>